<accession>A0A1F5XI92</accession>
<gene>
    <name evidence="1" type="ORF">A3B19_02330</name>
</gene>
<evidence type="ECO:0000313" key="1">
    <source>
        <dbReference type="EMBL" id="OGF87610.1"/>
    </source>
</evidence>
<reference evidence="1 2" key="1">
    <citation type="journal article" date="2016" name="Nat. Commun.">
        <title>Thousands of microbial genomes shed light on interconnected biogeochemical processes in an aquifer system.</title>
        <authorList>
            <person name="Anantharaman K."/>
            <person name="Brown C.T."/>
            <person name="Hug L.A."/>
            <person name="Sharon I."/>
            <person name="Castelle C.J."/>
            <person name="Probst A.J."/>
            <person name="Thomas B.C."/>
            <person name="Singh A."/>
            <person name="Wilkins M.J."/>
            <person name="Karaoz U."/>
            <person name="Brodie E.L."/>
            <person name="Williams K.H."/>
            <person name="Hubbard S.S."/>
            <person name="Banfield J.F."/>
        </authorList>
    </citation>
    <scope>NUCLEOTIDE SEQUENCE [LARGE SCALE GENOMIC DNA]</scope>
</reference>
<sequence>MHRDSFFRFYANLPIGIRREVVLELPERGTITWEVAYKEIKENTELGKIILQKLVELRFIPLEDKQK</sequence>
<dbReference type="AlphaFoldDB" id="A0A1F5XI92"/>
<evidence type="ECO:0000313" key="2">
    <source>
        <dbReference type="Proteomes" id="UP000177346"/>
    </source>
</evidence>
<proteinExistence type="predicted"/>
<comment type="caution">
    <text evidence="1">The sequence shown here is derived from an EMBL/GenBank/DDBJ whole genome shotgun (WGS) entry which is preliminary data.</text>
</comment>
<organism evidence="1 2">
    <name type="scientific">Candidatus Giovannonibacteria bacterium RIFCSPLOWO2_01_FULL_46_32</name>
    <dbReference type="NCBI Taxonomy" id="1798353"/>
    <lineage>
        <taxon>Bacteria</taxon>
        <taxon>Candidatus Giovannoniibacteriota</taxon>
    </lineage>
</organism>
<dbReference type="EMBL" id="MFIF01000003">
    <property type="protein sequence ID" value="OGF87610.1"/>
    <property type="molecule type" value="Genomic_DNA"/>
</dbReference>
<protein>
    <submittedName>
        <fullName evidence="1">Uncharacterized protein</fullName>
    </submittedName>
</protein>
<name>A0A1F5XI92_9BACT</name>
<dbReference type="Proteomes" id="UP000177346">
    <property type="component" value="Unassembled WGS sequence"/>
</dbReference>